<dbReference type="InterPro" id="IPR017439">
    <property type="entry name" value="Amidohydrolase"/>
</dbReference>
<dbReference type="Pfam" id="PF01546">
    <property type="entry name" value="Peptidase_M20"/>
    <property type="match status" value="1"/>
</dbReference>
<dbReference type="GeneID" id="38121606"/>
<dbReference type="FunFam" id="3.30.70.360:FF:000017">
    <property type="entry name" value="Amidohydrolase, putative"/>
    <property type="match status" value="1"/>
</dbReference>
<feature type="domain" description="Peptidase M20 dimerisation" evidence="3">
    <location>
        <begin position="203"/>
        <end position="298"/>
    </location>
</feature>
<keyword evidence="5" id="KW-1185">Reference proteome</keyword>
<dbReference type="InterPro" id="IPR011650">
    <property type="entry name" value="Peptidase_M20_dimer"/>
</dbReference>
<comment type="similarity">
    <text evidence="1">Belongs to the peptidase M20A family.</text>
</comment>
<organism evidence="4 5">
    <name type="scientific">Aspergillus mulundensis</name>
    <dbReference type="NCBI Taxonomy" id="1810919"/>
    <lineage>
        <taxon>Eukaryota</taxon>
        <taxon>Fungi</taxon>
        <taxon>Dikarya</taxon>
        <taxon>Ascomycota</taxon>
        <taxon>Pezizomycotina</taxon>
        <taxon>Eurotiomycetes</taxon>
        <taxon>Eurotiomycetidae</taxon>
        <taxon>Eurotiales</taxon>
        <taxon>Aspergillaceae</taxon>
        <taxon>Aspergillus</taxon>
        <taxon>Aspergillus subgen. Nidulantes</taxon>
    </lineage>
</organism>
<dbReference type="RefSeq" id="XP_026598171.1">
    <property type="nucleotide sequence ID" value="XM_026753252.1"/>
</dbReference>
<dbReference type="Proteomes" id="UP000256690">
    <property type="component" value="Unassembled WGS sequence"/>
</dbReference>
<comment type="caution">
    <text evidence="4">The sequence shown here is derived from an EMBL/GenBank/DDBJ whole genome shotgun (WGS) entry which is preliminary data.</text>
</comment>
<reference evidence="4 5" key="1">
    <citation type="journal article" date="2018" name="IMA Fungus">
        <title>IMA Genome-F 9: Draft genome sequence of Annulohypoxylon stygium, Aspergillus mulundensis, Berkeleyomyces basicola (syn. Thielaviopsis basicola), Ceratocystis smalleyi, two Cercospora beticola strains, Coleophoma cylindrospora, Fusarium fracticaudum, Phialophora cf. hyalina, and Morchella septimelata.</title>
        <authorList>
            <person name="Wingfield B.D."/>
            <person name="Bills G.F."/>
            <person name="Dong Y."/>
            <person name="Huang W."/>
            <person name="Nel W.J."/>
            <person name="Swalarsk-Parry B.S."/>
            <person name="Vaghefi N."/>
            <person name="Wilken P.M."/>
            <person name="An Z."/>
            <person name="de Beer Z.W."/>
            <person name="De Vos L."/>
            <person name="Chen L."/>
            <person name="Duong T.A."/>
            <person name="Gao Y."/>
            <person name="Hammerbacher A."/>
            <person name="Kikkert J.R."/>
            <person name="Li Y."/>
            <person name="Li H."/>
            <person name="Li K."/>
            <person name="Li Q."/>
            <person name="Liu X."/>
            <person name="Ma X."/>
            <person name="Naidoo K."/>
            <person name="Pethybridge S.J."/>
            <person name="Sun J."/>
            <person name="Steenkamp E.T."/>
            <person name="van der Nest M.A."/>
            <person name="van Wyk S."/>
            <person name="Wingfield M.J."/>
            <person name="Xiong C."/>
            <person name="Yue Q."/>
            <person name="Zhang X."/>
        </authorList>
    </citation>
    <scope>NUCLEOTIDE SEQUENCE [LARGE SCALE GENOMIC DNA]</scope>
    <source>
        <strain evidence="4 5">DSM 5745</strain>
    </source>
</reference>
<dbReference type="CDD" id="cd05664">
    <property type="entry name" value="M20_Acy1-like"/>
    <property type="match status" value="1"/>
</dbReference>
<feature type="binding site" evidence="2">
    <location>
        <position position="181"/>
    </location>
    <ligand>
        <name>Mn(2+)</name>
        <dbReference type="ChEBI" id="CHEBI:29035"/>
        <label>2</label>
    </ligand>
</feature>
<feature type="binding site" evidence="2">
    <location>
        <position position="393"/>
    </location>
    <ligand>
        <name>Mn(2+)</name>
        <dbReference type="ChEBI" id="CHEBI:29035"/>
        <label>2</label>
    </ligand>
</feature>
<gene>
    <name evidence="4" type="ORF">DSM5745_11236</name>
</gene>
<protein>
    <recommendedName>
        <fullName evidence="3">Peptidase M20 dimerisation domain-containing protein</fullName>
    </recommendedName>
</protein>
<dbReference type="STRING" id="1810919.A0A3D8Q9M6"/>
<dbReference type="GO" id="GO:0046872">
    <property type="term" value="F:metal ion binding"/>
    <property type="evidence" value="ECO:0007669"/>
    <property type="project" value="UniProtKB-KW"/>
</dbReference>
<dbReference type="InterPro" id="IPR036264">
    <property type="entry name" value="Bact_exopeptidase_dim_dom"/>
</dbReference>
<dbReference type="Gene3D" id="3.40.630.10">
    <property type="entry name" value="Zn peptidases"/>
    <property type="match status" value="1"/>
</dbReference>
<dbReference type="PANTHER" id="PTHR11014:SF63">
    <property type="entry name" value="METALLOPEPTIDASE, PUTATIVE (AFU_ORTHOLOGUE AFUA_6G09600)-RELATED"/>
    <property type="match status" value="1"/>
</dbReference>
<evidence type="ECO:0000259" key="3">
    <source>
        <dbReference type="Pfam" id="PF07687"/>
    </source>
</evidence>
<evidence type="ECO:0000256" key="2">
    <source>
        <dbReference type="PIRSR" id="PIRSR005962-1"/>
    </source>
</evidence>
<dbReference type="PIRSF" id="PIRSF005962">
    <property type="entry name" value="Pept_M20D_amidohydro"/>
    <property type="match status" value="1"/>
</dbReference>
<evidence type="ECO:0000256" key="1">
    <source>
        <dbReference type="ARBA" id="ARBA00006247"/>
    </source>
</evidence>
<accession>A0A3D8Q9M6</accession>
<keyword evidence="2" id="KW-0479">Metal-binding</keyword>
<dbReference type="InterPro" id="IPR002933">
    <property type="entry name" value="Peptidase_M20"/>
</dbReference>
<dbReference type="GO" id="GO:0016787">
    <property type="term" value="F:hydrolase activity"/>
    <property type="evidence" value="ECO:0007669"/>
    <property type="project" value="InterPro"/>
</dbReference>
<dbReference type="NCBIfam" id="TIGR01891">
    <property type="entry name" value="amidohydrolases"/>
    <property type="match status" value="1"/>
</dbReference>
<feature type="binding site" evidence="2">
    <location>
        <position position="118"/>
    </location>
    <ligand>
        <name>Mn(2+)</name>
        <dbReference type="ChEBI" id="CHEBI:29035"/>
        <label>2</label>
    </ligand>
</feature>
<evidence type="ECO:0000313" key="5">
    <source>
        <dbReference type="Proteomes" id="UP000256690"/>
    </source>
</evidence>
<dbReference type="AlphaFoldDB" id="A0A3D8Q9M6"/>
<dbReference type="SUPFAM" id="SSF55031">
    <property type="entry name" value="Bacterial exopeptidase dimerisation domain"/>
    <property type="match status" value="1"/>
</dbReference>
<keyword evidence="2" id="KW-0464">Manganese</keyword>
<feature type="binding site" evidence="2">
    <location>
        <position position="154"/>
    </location>
    <ligand>
        <name>Mn(2+)</name>
        <dbReference type="ChEBI" id="CHEBI:29035"/>
        <label>2</label>
    </ligand>
</feature>
<dbReference type="PANTHER" id="PTHR11014">
    <property type="entry name" value="PEPTIDASE M20 FAMILY MEMBER"/>
    <property type="match status" value="1"/>
</dbReference>
<name>A0A3D8Q9M6_9EURO</name>
<dbReference type="EMBL" id="PVWQ01000023">
    <property type="protein sequence ID" value="RDW58545.1"/>
    <property type="molecule type" value="Genomic_DNA"/>
</dbReference>
<sequence>MSQTSITDILNSSPLDLTPYESLYKHFHANPELSCQEKNTSEKIASHLASLNAFEITTNIGGYGLTAVLKNGPGKTVLLRADMDALPVKEETGLPYASTVTMADADGAIKPVMHACGHDMHITALLAASELLSSPEIRKRWSGTLIALFQPNEERGHGAASMLADGLYNKIPLPDICLGQHVMRLRGGSIHSKRGTIMAAADSMRITVFGRGGHGSLPHTTVDPVLLAAHIVVRLQGVVSREINPDDVGVLTVGSLVAGQTENVIADKAEIGIDFRSVRVETRDAIVAAVERIVRAECLASGSPREPIFTPTRRFPPTFNTHDVADKLAVSFGDHFGPDFEPDTERTMVAEDFSVLATGRGIPCCFWFLGGIDQETWDGAVSNGSTGEIPGNHSARFAPVIQPTLKAGVEALCVAALTFLREGV</sequence>
<dbReference type="SUPFAM" id="SSF53187">
    <property type="entry name" value="Zn-dependent exopeptidases"/>
    <property type="match status" value="1"/>
</dbReference>
<comment type="cofactor">
    <cofactor evidence="2">
        <name>Mn(2+)</name>
        <dbReference type="ChEBI" id="CHEBI:29035"/>
    </cofactor>
    <text evidence="2">The Mn(2+) ion enhances activity.</text>
</comment>
<feature type="binding site" evidence="2">
    <location>
        <position position="116"/>
    </location>
    <ligand>
        <name>Mn(2+)</name>
        <dbReference type="ChEBI" id="CHEBI:29035"/>
        <label>2</label>
    </ligand>
</feature>
<evidence type="ECO:0000313" key="4">
    <source>
        <dbReference type="EMBL" id="RDW58545.1"/>
    </source>
</evidence>
<dbReference type="Gene3D" id="3.30.70.360">
    <property type="match status" value="1"/>
</dbReference>
<dbReference type="OrthoDB" id="6119954at2759"/>
<proteinExistence type="inferred from homology"/>
<dbReference type="Pfam" id="PF07687">
    <property type="entry name" value="M20_dimer"/>
    <property type="match status" value="1"/>
</dbReference>